<organism evidence="2 3">
    <name type="scientific">Porites lobata</name>
    <dbReference type="NCBI Taxonomy" id="104759"/>
    <lineage>
        <taxon>Eukaryota</taxon>
        <taxon>Metazoa</taxon>
        <taxon>Cnidaria</taxon>
        <taxon>Anthozoa</taxon>
        <taxon>Hexacorallia</taxon>
        <taxon>Scleractinia</taxon>
        <taxon>Fungiina</taxon>
        <taxon>Poritidae</taxon>
        <taxon>Porites</taxon>
    </lineage>
</organism>
<evidence type="ECO:0000313" key="2">
    <source>
        <dbReference type="EMBL" id="CAH3147366.1"/>
    </source>
</evidence>
<proteinExistence type="predicted"/>
<gene>
    <name evidence="2" type="ORF">PLOB_00046067</name>
</gene>
<name>A0ABN8PRV0_9CNID</name>
<sequence length="179" mass="19445">FICNIIQKKSVSFSSKACKFDFETGLNGWNRTGTAFNNQPTYGDNPTARNKGQPAKQQGDWWIGGYENRSSKAATPGAVQVDGPQGTLASPFFKIVGKRISFLIGGGCDIKKVRAELIVDHQVVNRSTGSCTETMSRKFWDVHAFVGRTASVKLVDYSSGGWGHINFDDLGGDISCGQK</sequence>
<feature type="region of interest" description="Disordered" evidence="1">
    <location>
        <begin position="37"/>
        <end position="58"/>
    </location>
</feature>
<reference evidence="2 3" key="1">
    <citation type="submission" date="2022-05" db="EMBL/GenBank/DDBJ databases">
        <authorList>
            <consortium name="Genoscope - CEA"/>
            <person name="William W."/>
        </authorList>
    </citation>
    <scope>NUCLEOTIDE SEQUENCE [LARGE SCALE GENOMIC DNA]</scope>
</reference>
<keyword evidence="3" id="KW-1185">Reference proteome</keyword>
<evidence type="ECO:0000256" key="1">
    <source>
        <dbReference type="SAM" id="MobiDB-lite"/>
    </source>
</evidence>
<evidence type="ECO:0000313" key="3">
    <source>
        <dbReference type="Proteomes" id="UP001159405"/>
    </source>
</evidence>
<comment type="caution">
    <text evidence="2">The sequence shown here is derived from an EMBL/GenBank/DDBJ whole genome shotgun (WGS) entry which is preliminary data.</text>
</comment>
<feature type="compositionally biased region" description="Polar residues" evidence="1">
    <location>
        <begin position="37"/>
        <end position="50"/>
    </location>
</feature>
<accession>A0ABN8PRV0</accession>
<dbReference type="EMBL" id="CALNXK010000081">
    <property type="protein sequence ID" value="CAH3147366.1"/>
    <property type="molecule type" value="Genomic_DNA"/>
</dbReference>
<protein>
    <submittedName>
        <fullName evidence="2">Uncharacterized protein</fullName>
    </submittedName>
</protein>
<dbReference type="Proteomes" id="UP001159405">
    <property type="component" value="Unassembled WGS sequence"/>
</dbReference>
<feature type="non-terminal residue" evidence="2">
    <location>
        <position position="1"/>
    </location>
</feature>